<dbReference type="EMBL" id="CP042433">
    <property type="protein sequence ID" value="QEC58155.1"/>
    <property type="molecule type" value="Genomic_DNA"/>
</dbReference>
<sequence>MKKNFGLLFILPFFAAAQENYEIQVYGSQTQQPGSTIFELHSNFTFNGEREIIKGVRPSHHALHETVEITHGISQNFELGFYLFTNYTAKYGYSVVGTHIRPRVTAPASWRWPVGVSLSAEVGYQRPQYAGETWSLELRPIVDKQWNNFYLSFNPTFGLAIASADNNHVPVFEPNVKAAYNLFRNFSLGVEYYGEMGAVNAFETLAAQNHAVFLAADMLNNPAWELNAGAGFGLTPATDGFIFKVLVGRRIFWKHRQKN</sequence>
<dbReference type="AlphaFoldDB" id="A0A5B8UQE6"/>
<dbReference type="OrthoDB" id="5948508at2"/>
<accession>A0A5B8UQE6</accession>
<proteinExistence type="predicted"/>
<dbReference type="RefSeq" id="WP_146791218.1">
    <property type="nucleotide sequence ID" value="NZ_BAABIO010000003.1"/>
</dbReference>
<evidence type="ECO:0000313" key="2">
    <source>
        <dbReference type="Proteomes" id="UP000321204"/>
    </source>
</evidence>
<dbReference type="KEGG" id="fgg:FSB75_20340"/>
<organism evidence="1 2">
    <name type="scientific">Flavisolibacter ginsenosidimutans</name>
    <dbReference type="NCBI Taxonomy" id="661481"/>
    <lineage>
        <taxon>Bacteria</taxon>
        <taxon>Pseudomonadati</taxon>
        <taxon>Bacteroidota</taxon>
        <taxon>Chitinophagia</taxon>
        <taxon>Chitinophagales</taxon>
        <taxon>Chitinophagaceae</taxon>
        <taxon>Flavisolibacter</taxon>
    </lineage>
</organism>
<reference evidence="1 2" key="1">
    <citation type="journal article" date="2015" name="Int. J. Syst. Evol. Microbiol.">
        <title>Flavisolibacter ginsenosidimutans sp. nov., with ginsenoside-converting activity isolated from soil used for cultivating ginseng.</title>
        <authorList>
            <person name="Zhao Y."/>
            <person name="Liu Q."/>
            <person name="Kang M.S."/>
            <person name="Jin F."/>
            <person name="Yu H."/>
            <person name="Im W.T."/>
        </authorList>
    </citation>
    <scope>NUCLEOTIDE SEQUENCE [LARGE SCALE GENOMIC DNA]</scope>
    <source>
        <strain evidence="1 2">Gsoil 636</strain>
    </source>
</reference>
<keyword evidence="2" id="KW-1185">Reference proteome</keyword>
<name>A0A5B8UQE6_9BACT</name>
<protein>
    <submittedName>
        <fullName evidence="1">Uncharacterized protein</fullName>
    </submittedName>
</protein>
<dbReference type="Proteomes" id="UP000321204">
    <property type="component" value="Chromosome"/>
</dbReference>
<evidence type="ECO:0000313" key="1">
    <source>
        <dbReference type="EMBL" id="QEC58155.1"/>
    </source>
</evidence>
<gene>
    <name evidence="1" type="ORF">FSB75_20340</name>
</gene>